<sequence>MMRRGFQCVGPTVVYSFMQVAGLVNDHLVTCFRFHECSNVTLKNEFKTEVKEKKVENETVNLTKIQ</sequence>
<dbReference type="PANTHER" id="PTHR31116:SF25">
    <property type="entry name" value="DNA GLYCOSYLASE SUPERFAMILY PROTEIN"/>
    <property type="match status" value="1"/>
</dbReference>
<dbReference type="AlphaFoldDB" id="I3S0Y7"/>
<keyword evidence="1" id="KW-0479">Metal-binding</keyword>
<name>I3S0Y7_LOTJA</name>
<dbReference type="EMBL" id="BT134134">
    <property type="protein sequence ID" value="AFK33929.1"/>
    <property type="molecule type" value="mRNA"/>
</dbReference>
<dbReference type="GO" id="GO:0006284">
    <property type="term" value="P:base-excision repair"/>
    <property type="evidence" value="ECO:0007669"/>
    <property type="project" value="InterPro"/>
</dbReference>
<dbReference type="SUPFAM" id="SSF48150">
    <property type="entry name" value="DNA-glycosylase"/>
    <property type="match status" value="1"/>
</dbReference>
<dbReference type="InterPro" id="IPR005019">
    <property type="entry name" value="Adenine_glyco"/>
</dbReference>
<dbReference type="Pfam" id="PF03352">
    <property type="entry name" value="Adenine_glyco"/>
    <property type="match status" value="1"/>
</dbReference>
<protein>
    <recommendedName>
        <fullName evidence="3">DNA-3-methyladenine glycosylase I</fullName>
    </recommendedName>
</protein>
<dbReference type="InterPro" id="IPR011257">
    <property type="entry name" value="DNA_glycosylase"/>
</dbReference>
<dbReference type="PANTHER" id="PTHR31116">
    <property type="entry name" value="OS04G0501200 PROTEIN"/>
    <property type="match status" value="1"/>
</dbReference>
<feature type="binding site" evidence="1">
    <location>
        <position position="31"/>
    </location>
    <ligand>
        <name>Zn(2+)</name>
        <dbReference type="ChEBI" id="CHEBI:29105"/>
    </ligand>
</feature>
<dbReference type="Gene3D" id="1.10.340.30">
    <property type="entry name" value="Hypothetical protein, domain 2"/>
    <property type="match status" value="1"/>
</dbReference>
<evidence type="ECO:0000313" key="2">
    <source>
        <dbReference type="EMBL" id="AFK33929.1"/>
    </source>
</evidence>
<organism evidence="2">
    <name type="scientific">Lotus japonicus</name>
    <name type="common">Lotus corniculatus var. japonicus</name>
    <dbReference type="NCBI Taxonomy" id="34305"/>
    <lineage>
        <taxon>Eukaryota</taxon>
        <taxon>Viridiplantae</taxon>
        <taxon>Streptophyta</taxon>
        <taxon>Embryophyta</taxon>
        <taxon>Tracheophyta</taxon>
        <taxon>Spermatophyta</taxon>
        <taxon>Magnoliopsida</taxon>
        <taxon>eudicotyledons</taxon>
        <taxon>Gunneridae</taxon>
        <taxon>Pentapetalae</taxon>
        <taxon>rosids</taxon>
        <taxon>fabids</taxon>
        <taxon>Fabales</taxon>
        <taxon>Fabaceae</taxon>
        <taxon>Papilionoideae</taxon>
        <taxon>50 kb inversion clade</taxon>
        <taxon>NPAAA clade</taxon>
        <taxon>Hologalegina</taxon>
        <taxon>robinioid clade</taxon>
        <taxon>Loteae</taxon>
        <taxon>Lotus</taxon>
    </lineage>
</organism>
<feature type="binding site" evidence="1">
    <location>
        <position position="27"/>
    </location>
    <ligand>
        <name>Zn(2+)</name>
        <dbReference type="ChEBI" id="CHEBI:29105"/>
    </ligand>
</feature>
<dbReference type="GO" id="GO:0046872">
    <property type="term" value="F:metal ion binding"/>
    <property type="evidence" value="ECO:0007669"/>
    <property type="project" value="UniProtKB-KW"/>
</dbReference>
<keyword evidence="1" id="KW-0862">Zinc</keyword>
<evidence type="ECO:0000256" key="1">
    <source>
        <dbReference type="PIRSR" id="PIRSR605019-1"/>
    </source>
</evidence>
<accession>I3S0Y7</accession>
<evidence type="ECO:0008006" key="3">
    <source>
        <dbReference type="Google" id="ProtNLM"/>
    </source>
</evidence>
<reference evidence="2" key="1">
    <citation type="submission" date="2012-05" db="EMBL/GenBank/DDBJ databases">
        <authorList>
            <person name="Krishnakumar V."/>
            <person name="Cheung F."/>
            <person name="Xiao Y."/>
            <person name="Chan A."/>
            <person name="Moskal W.A."/>
            <person name="Town C.D."/>
        </authorList>
    </citation>
    <scope>NUCLEOTIDE SEQUENCE</scope>
</reference>
<proteinExistence type="evidence at transcript level"/>
<dbReference type="GO" id="GO:0008725">
    <property type="term" value="F:DNA-3-methyladenine glycosylase activity"/>
    <property type="evidence" value="ECO:0007669"/>
    <property type="project" value="InterPro"/>
</dbReference>